<dbReference type="AlphaFoldDB" id="K1T9V0"/>
<sequence>QTNSSDNSGGSDTTKDNTSSVPSEVTSAFATVAPDSALKSDAALNKFLASAKDSGYNTAVFTLKNTTGELLYKSSLKAVKDNTDVNKGSLTAAQIVKACKTAGITPVAAITTLFDRKTPYLFDNAGYIISDGNWSWLDAAADNGGKPWTTPYSADAVNYYADICGELAKAGFADIELENTVFPNFQSYDYSLLSKELQNANRSEKLAVLA</sequence>
<feature type="non-terminal residue" evidence="3">
    <location>
        <position position="210"/>
    </location>
</feature>
<feature type="domain" description="DUF4015" evidence="2">
    <location>
        <begin position="38"/>
        <end position="193"/>
    </location>
</feature>
<evidence type="ECO:0000256" key="1">
    <source>
        <dbReference type="SAM" id="MobiDB-lite"/>
    </source>
</evidence>
<dbReference type="Pfam" id="PF13200">
    <property type="entry name" value="DUF4015"/>
    <property type="match status" value="1"/>
</dbReference>
<accession>K1T9V0</accession>
<evidence type="ECO:0000313" key="3">
    <source>
        <dbReference type="EMBL" id="EKC63125.1"/>
    </source>
</evidence>
<proteinExistence type="predicted"/>
<organism evidence="3">
    <name type="scientific">human gut metagenome</name>
    <dbReference type="NCBI Taxonomy" id="408170"/>
    <lineage>
        <taxon>unclassified sequences</taxon>
        <taxon>metagenomes</taxon>
        <taxon>organismal metagenomes</taxon>
    </lineage>
</organism>
<gene>
    <name evidence="3" type="ORF">OBE_07624</name>
</gene>
<evidence type="ECO:0000259" key="2">
    <source>
        <dbReference type="Pfam" id="PF13200"/>
    </source>
</evidence>
<dbReference type="InterPro" id="IPR025275">
    <property type="entry name" value="DUF4015"/>
</dbReference>
<feature type="non-terminal residue" evidence="3">
    <location>
        <position position="1"/>
    </location>
</feature>
<reference evidence="3" key="1">
    <citation type="journal article" date="2013" name="Environ. Microbiol.">
        <title>Microbiota from the distal guts of lean and obese adolescents exhibit partial functional redundancy besides clear differences in community structure.</title>
        <authorList>
            <person name="Ferrer M."/>
            <person name="Ruiz A."/>
            <person name="Lanza F."/>
            <person name="Haange S.B."/>
            <person name="Oberbach A."/>
            <person name="Till H."/>
            <person name="Bargiela R."/>
            <person name="Campoy C."/>
            <person name="Segura M.T."/>
            <person name="Richter M."/>
            <person name="von Bergen M."/>
            <person name="Seifert J."/>
            <person name="Suarez A."/>
        </authorList>
    </citation>
    <scope>NUCLEOTIDE SEQUENCE</scope>
</reference>
<comment type="caution">
    <text evidence="3">The sequence shown here is derived from an EMBL/GenBank/DDBJ whole genome shotgun (WGS) entry which is preliminary data.</text>
</comment>
<dbReference type="EMBL" id="AJWZ01005242">
    <property type="protein sequence ID" value="EKC63125.1"/>
    <property type="molecule type" value="Genomic_DNA"/>
</dbReference>
<name>K1T9V0_9ZZZZ</name>
<feature type="region of interest" description="Disordered" evidence="1">
    <location>
        <begin position="1"/>
        <end position="24"/>
    </location>
</feature>
<protein>
    <recommendedName>
        <fullName evidence="2">DUF4015 domain-containing protein</fullName>
    </recommendedName>
</protein>